<evidence type="ECO:0000256" key="4">
    <source>
        <dbReference type="ARBA" id="ARBA00022729"/>
    </source>
</evidence>
<reference evidence="7 8" key="1">
    <citation type="submission" date="2016-10" db="EMBL/GenBank/DDBJ databases">
        <authorList>
            <person name="de Groot N.N."/>
        </authorList>
    </citation>
    <scope>NUCLEOTIDE SEQUENCE [LARGE SCALE GENOMIC DNA]</scope>
    <source>
        <strain evidence="7 8">DSM 27630</strain>
    </source>
</reference>
<dbReference type="SUPFAM" id="SSF53850">
    <property type="entry name" value="Periplasmic binding protein-like II"/>
    <property type="match status" value="1"/>
</dbReference>
<dbReference type="FunFam" id="3.90.76.10:FF:000001">
    <property type="entry name" value="Oligopeptide ABC transporter substrate-binding protein"/>
    <property type="match status" value="1"/>
</dbReference>
<dbReference type="CDD" id="cd08504">
    <property type="entry name" value="PBP2_OppA"/>
    <property type="match status" value="1"/>
</dbReference>
<dbReference type="PIRSF" id="PIRSF002741">
    <property type="entry name" value="MppA"/>
    <property type="match status" value="1"/>
</dbReference>
<dbReference type="PANTHER" id="PTHR30290:SF10">
    <property type="entry name" value="PERIPLASMIC OLIGOPEPTIDE-BINDING PROTEIN-RELATED"/>
    <property type="match status" value="1"/>
</dbReference>
<sequence length="543" mass="60598">MRKTNQWLALAGAALLLTACGEESSEKAVGTEKEKQVVHYTAPTEMATMDTVLMTDINSSNYSGHTIVGLLKINEKGEPVPAIAVDMGTVSDDGLTYTFKLRDDATWSNGDPVTANDFVFAWQRLVDPATGASYAYLAENIENAPEIMTGDKSPSELGIKALSDYELQITLTQPTPYFNSLLAFSPFLPQNEAFVEEQGTQYGTTSEAILANGPFVMEDWDGTGLTWKLVKNEEYYDADEVHINEIDVQVLKETSTAVNLFESGEVDNAQLTGEMAKVYKDDPNAVIHEKARTSYIDFNYENEQLQNQNLRKAISLVIDRKELVDSVIGDGSNDIYGFMPQNFATNPETGKDFTEEATDYFDYDVEQAKDLWEKAKDELGTDTLTLSFVGDDDEKSKKISEYVQGQIQNNLDGISVQLRNVPKKNRLEFANKNEFDLLLTGWGADFRDPVNFMDLLYSTSAYNEGGYANEEFDALLEKAKSEDANNEEARWQDMIEAHDIAMEETAVLPLYQEAEVQLRNPALKGINLQPVGNEFDLSNAYLE</sequence>
<dbReference type="Gene3D" id="3.40.190.10">
    <property type="entry name" value="Periplasmic binding protein-like II"/>
    <property type="match status" value="1"/>
</dbReference>
<protein>
    <submittedName>
        <fullName evidence="7">Oligopeptide transport system substrate-binding protein</fullName>
    </submittedName>
</protein>
<dbReference type="OrthoDB" id="9801912at2"/>
<keyword evidence="4" id="KW-0732">Signal</keyword>
<dbReference type="PROSITE" id="PS51257">
    <property type="entry name" value="PROKAR_LIPOPROTEIN"/>
    <property type="match status" value="1"/>
</dbReference>
<gene>
    <name evidence="7" type="ORF">SAMN04489868_12817</name>
</gene>
<keyword evidence="3" id="KW-0813">Transport</keyword>
<evidence type="ECO:0000256" key="3">
    <source>
        <dbReference type="ARBA" id="ARBA00022448"/>
    </source>
</evidence>
<evidence type="ECO:0000313" key="8">
    <source>
        <dbReference type="Proteomes" id="UP000198668"/>
    </source>
</evidence>
<name>A0A1I3D4P8_9LACT</name>
<comment type="similarity">
    <text evidence="2">Belongs to the bacterial solute-binding protein 5 family.</text>
</comment>
<keyword evidence="5" id="KW-0653">Protein transport</keyword>
<dbReference type="Gene3D" id="3.90.76.10">
    <property type="entry name" value="Dipeptide-binding Protein, Domain 1"/>
    <property type="match status" value="1"/>
</dbReference>
<dbReference type="GO" id="GO:1904680">
    <property type="term" value="F:peptide transmembrane transporter activity"/>
    <property type="evidence" value="ECO:0007669"/>
    <property type="project" value="TreeGrafter"/>
</dbReference>
<comment type="subcellular location">
    <subcellularLocation>
        <location evidence="1">Cell envelope</location>
    </subcellularLocation>
</comment>
<dbReference type="InterPro" id="IPR030678">
    <property type="entry name" value="Peptide/Ni-bd"/>
</dbReference>
<dbReference type="FunFam" id="3.10.105.10:FF:000001">
    <property type="entry name" value="Oligopeptide ABC transporter, oligopeptide-binding protein"/>
    <property type="match status" value="1"/>
</dbReference>
<dbReference type="InterPro" id="IPR000914">
    <property type="entry name" value="SBP_5_dom"/>
</dbReference>
<dbReference type="EMBL" id="FOQE01000028">
    <property type="protein sequence ID" value="SFH81519.1"/>
    <property type="molecule type" value="Genomic_DNA"/>
</dbReference>
<evidence type="ECO:0000313" key="7">
    <source>
        <dbReference type="EMBL" id="SFH81519.1"/>
    </source>
</evidence>
<keyword evidence="8" id="KW-1185">Reference proteome</keyword>
<dbReference type="Gene3D" id="3.10.105.10">
    <property type="entry name" value="Dipeptide-binding Protein, Domain 3"/>
    <property type="match status" value="1"/>
</dbReference>
<evidence type="ECO:0000259" key="6">
    <source>
        <dbReference type="Pfam" id="PF00496"/>
    </source>
</evidence>
<dbReference type="AlphaFoldDB" id="A0A1I3D4P8"/>
<proteinExistence type="inferred from homology"/>
<dbReference type="RefSeq" id="WP_092093035.1">
    <property type="nucleotide sequence ID" value="NZ_FOQE01000028.1"/>
</dbReference>
<dbReference type="GO" id="GO:0015833">
    <property type="term" value="P:peptide transport"/>
    <property type="evidence" value="ECO:0007669"/>
    <property type="project" value="UniProtKB-KW"/>
</dbReference>
<evidence type="ECO:0000256" key="2">
    <source>
        <dbReference type="ARBA" id="ARBA00005695"/>
    </source>
</evidence>
<feature type="domain" description="Solute-binding protein family 5" evidence="6">
    <location>
        <begin position="78"/>
        <end position="463"/>
    </location>
</feature>
<dbReference type="GO" id="GO:0043190">
    <property type="term" value="C:ATP-binding cassette (ABC) transporter complex"/>
    <property type="evidence" value="ECO:0007669"/>
    <property type="project" value="InterPro"/>
</dbReference>
<accession>A0A1I3D4P8</accession>
<dbReference type="GO" id="GO:0030288">
    <property type="term" value="C:outer membrane-bounded periplasmic space"/>
    <property type="evidence" value="ECO:0007669"/>
    <property type="project" value="UniProtKB-ARBA"/>
</dbReference>
<evidence type="ECO:0000256" key="5">
    <source>
        <dbReference type="ARBA" id="ARBA00022856"/>
    </source>
</evidence>
<dbReference type="Proteomes" id="UP000198668">
    <property type="component" value="Unassembled WGS sequence"/>
</dbReference>
<dbReference type="InterPro" id="IPR039424">
    <property type="entry name" value="SBP_5"/>
</dbReference>
<organism evidence="7 8">
    <name type="scientific">Pisciglobus halotolerans</name>
    <dbReference type="NCBI Taxonomy" id="745365"/>
    <lineage>
        <taxon>Bacteria</taxon>
        <taxon>Bacillati</taxon>
        <taxon>Bacillota</taxon>
        <taxon>Bacilli</taxon>
        <taxon>Lactobacillales</taxon>
        <taxon>Carnobacteriaceae</taxon>
    </lineage>
</organism>
<keyword evidence="5" id="KW-0571">Peptide transport</keyword>
<evidence type="ECO:0000256" key="1">
    <source>
        <dbReference type="ARBA" id="ARBA00004196"/>
    </source>
</evidence>
<dbReference type="Pfam" id="PF00496">
    <property type="entry name" value="SBP_bac_5"/>
    <property type="match status" value="1"/>
</dbReference>
<dbReference type="PANTHER" id="PTHR30290">
    <property type="entry name" value="PERIPLASMIC BINDING COMPONENT OF ABC TRANSPORTER"/>
    <property type="match status" value="1"/>
</dbReference>